<dbReference type="EMBL" id="CAJVPV010048396">
    <property type="protein sequence ID" value="CAG8774270.1"/>
    <property type="molecule type" value="Genomic_DNA"/>
</dbReference>
<feature type="non-terminal residue" evidence="2">
    <location>
        <position position="259"/>
    </location>
</feature>
<feature type="compositionally biased region" description="Basic and acidic residues" evidence="1">
    <location>
        <begin position="1"/>
        <end position="36"/>
    </location>
</feature>
<dbReference type="AlphaFoldDB" id="A0A9N9JBX2"/>
<comment type="caution">
    <text evidence="2">The sequence shown here is derived from an EMBL/GenBank/DDBJ whole genome shotgun (WGS) entry which is preliminary data.</text>
</comment>
<organism evidence="2 3">
    <name type="scientific">Acaulospora morrowiae</name>
    <dbReference type="NCBI Taxonomy" id="94023"/>
    <lineage>
        <taxon>Eukaryota</taxon>
        <taxon>Fungi</taxon>
        <taxon>Fungi incertae sedis</taxon>
        <taxon>Mucoromycota</taxon>
        <taxon>Glomeromycotina</taxon>
        <taxon>Glomeromycetes</taxon>
        <taxon>Diversisporales</taxon>
        <taxon>Acaulosporaceae</taxon>
        <taxon>Acaulospora</taxon>
    </lineage>
</organism>
<feature type="compositionally biased region" description="Basic and acidic residues" evidence="1">
    <location>
        <begin position="44"/>
        <end position="70"/>
    </location>
</feature>
<sequence length="259" mass="29685">VSQRNKESRGRHDDRDYRRSSARGYERERGYSKEVDDGYGNYRGYERERNQKNSSRRNGDDRTNGRKIIEYELDNTVPAGVTTSGFRDSQNEVSRPKDTIPVEEPTDMVIEAEDEEEKLIEERRKRRNAILEKYKNKNDETPTSNVDNDTSMSTTTEIIEQKMEVTENHSSDTPSVISPVTPPILSPTSFSLTKVEASIEDFVPGEDQQGFSAADYDPTKDRIADDERQLHHKSAKDLELLKTKDAQESVVQQDENDSD</sequence>
<feature type="compositionally biased region" description="Polar residues" evidence="1">
    <location>
        <begin position="81"/>
        <end position="93"/>
    </location>
</feature>
<evidence type="ECO:0000256" key="1">
    <source>
        <dbReference type="SAM" id="MobiDB-lite"/>
    </source>
</evidence>
<protein>
    <submittedName>
        <fullName evidence="2">2699_t:CDS:1</fullName>
    </submittedName>
</protein>
<feature type="compositionally biased region" description="Basic and acidic residues" evidence="1">
    <location>
        <begin position="131"/>
        <end position="140"/>
    </location>
</feature>
<dbReference type="OrthoDB" id="9332038at2759"/>
<gene>
    <name evidence="2" type="ORF">AMORRO_LOCUS16791</name>
</gene>
<evidence type="ECO:0000313" key="2">
    <source>
        <dbReference type="EMBL" id="CAG8774270.1"/>
    </source>
</evidence>
<reference evidence="2" key="1">
    <citation type="submission" date="2021-06" db="EMBL/GenBank/DDBJ databases">
        <authorList>
            <person name="Kallberg Y."/>
            <person name="Tangrot J."/>
            <person name="Rosling A."/>
        </authorList>
    </citation>
    <scope>NUCLEOTIDE SEQUENCE</scope>
    <source>
        <strain evidence="2">CL551</strain>
    </source>
</reference>
<feature type="compositionally biased region" description="Basic and acidic residues" evidence="1">
    <location>
        <begin position="217"/>
        <end position="247"/>
    </location>
</feature>
<feature type="region of interest" description="Disordered" evidence="1">
    <location>
        <begin position="1"/>
        <end position="108"/>
    </location>
</feature>
<keyword evidence="3" id="KW-1185">Reference proteome</keyword>
<feature type="region of interest" description="Disordered" evidence="1">
    <location>
        <begin position="131"/>
        <end position="153"/>
    </location>
</feature>
<feature type="region of interest" description="Disordered" evidence="1">
    <location>
        <begin position="201"/>
        <end position="259"/>
    </location>
</feature>
<name>A0A9N9JBX2_9GLOM</name>
<feature type="region of interest" description="Disordered" evidence="1">
    <location>
        <begin position="165"/>
        <end position="188"/>
    </location>
</feature>
<accession>A0A9N9JBX2</accession>
<feature type="compositionally biased region" description="Polar residues" evidence="1">
    <location>
        <begin position="141"/>
        <end position="153"/>
    </location>
</feature>
<dbReference type="Proteomes" id="UP000789342">
    <property type="component" value="Unassembled WGS sequence"/>
</dbReference>
<proteinExistence type="predicted"/>
<evidence type="ECO:0000313" key="3">
    <source>
        <dbReference type="Proteomes" id="UP000789342"/>
    </source>
</evidence>
<feature type="non-terminal residue" evidence="2">
    <location>
        <position position="1"/>
    </location>
</feature>